<dbReference type="AlphaFoldDB" id="A0A6N7IQ20"/>
<organism evidence="1 2">
    <name type="scientific">Desulfofundulus thermobenzoicus</name>
    <dbReference type="NCBI Taxonomy" id="29376"/>
    <lineage>
        <taxon>Bacteria</taxon>
        <taxon>Bacillati</taxon>
        <taxon>Bacillota</taxon>
        <taxon>Clostridia</taxon>
        <taxon>Eubacteriales</taxon>
        <taxon>Peptococcaceae</taxon>
        <taxon>Desulfofundulus</taxon>
    </lineage>
</organism>
<evidence type="ECO:0008006" key="3">
    <source>
        <dbReference type="Google" id="ProtNLM"/>
    </source>
</evidence>
<dbReference type="Gene3D" id="3.40.50.300">
    <property type="entry name" value="P-loop containing nucleotide triphosphate hydrolases"/>
    <property type="match status" value="1"/>
</dbReference>
<dbReference type="EMBL" id="WHYR01000016">
    <property type="protein sequence ID" value="MQL52080.1"/>
    <property type="molecule type" value="Genomic_DNA"/>
</dbReference>
<evidence type="ECO:0000313" key="1">
    <source>
        <dbReference type="EMBL" id="MQL52080.1"/>
    </source>
</evidence>
<dbReference type="RefSeq" id="WP_152946009.1">
    <property type="nucleotide sequence ID" value="NZ_WHYR01000016.1"/>
</dbReference>
<dbReference type="SUPFAM" id="SSF52540">
    <property type="entry name" value="P-loop containing nucleoside triphosphate hydrolases"/>
    <property type="match status" value="1"/>
</dbReference>
<name>A0A6N7IQ20_9FIRM</name>
<gene>
    <name evidence="1" type="ORF">GFC01_07315</name>
</gene>
<protein>
    <recommendedName>
        <fullName evidence="3">CobQ/CobB/MinD/ParA nucleotide binding domain-containing protein</fullName>
    </recommendedName>
</protein>
<proteinExistence type="predicted"/>
<dbReference type="OrthoDB" id="9779501at2"/>
<accession>A0A6N7IQ20</accession>
<keyword evidence="2" id="KW-1185">Reference proteome</keyword>
<comment type="caution">
    <text evidence="1">The sequence shown here is derived from an EMBL/GenBank/DDBJ whole genome shotgun (WGS) entry which is preliminary data.</text>
</comment>
<evidence type="ECO:0000313" key="2">
    <source>
        <dbReference type="Proteomes" id="UP000441717"/>
    </source>
</evidence>
<sequence length="229" mass="25231">MREALRRITIFAGHLGSGKTELAINFALKLAAQDLPTSLVDLDVVNPYFRTRLVRERLEGLGLTVICPRGEWERADLPALPPVIRGVLEDHTRYGVFDVGGDDVGATVLGRFKPQLEQAGYHLWLVVNACRPFTRNEKSILEVLAGIERACRMRVTGLVSNTNLGPATDMDVVLAGHRVVQEAARKLGLPVVLLGVRRELVGAGRRDLPRDVALLPLDLYMQSSRPEAL</sequence>
<reference evidence="1 2" key="1">
    <citation type="submission" date="2019-10" db="EMBL/GenBank/DDBJ databases">
        <title>Comparative genomics of sulfur disproportionating microorganisms.</title>
        <authorList>
            <person name="Ward L.M."/>
            <person name="Bertran E."/>
            <person name="Johnston D."/>
        </authorList>
    </citation>
    <scope>NUCLEOTIDE SEQUENCE [LARGE SCALE GENOMIC DNA]</scope>
    <source>
        <strain evidence="1 2">DSM 14055</strain>
    </source>
</reference>
<dbReference type="InterPro" id="IPR027417">
    <property type="entry name" value="P-loop_NTPase"/>
</dbReference>
<dbReference type="Proteomes" id="UP000441717">
    <property type="component" value="Unassembled WGS sequence"/>
</dbReference>